<keyword evidence="3" id="KW-1185">Reference proteome</keyword>
<dbReference type="EMBL" id="CP092625">
    <property type="protein sequence ID" value="UMM40360.1"/>
    <property type="molecule type" value="Genomic_DNA"/>
</dbReference>
<gene>
    <name evidence="2" type="ORF">L5515_017024</name>
</gene>
<evidence type="ECO:0000256" key="1">
    <source>
        <dbReference type="SAM" id="SignalP"/>
    </source>
</evidence>
<accession>A0AAE9JQR5</accession>
<organism evidence="2 3">
    <name type="scientific">Caenorhabditis briggsae</name>
    <dbReference type="NCBI Taxonomy" id="6238"/>
    <lineage>
        <taxon>Eukaryota</taxon>
        <taxon>Metazoa</taxon>
        <taxon>Ecdysozoa</taxon>
        <taxon>Nematoda</taxon>
        <taxon>Chromadorea</taxon>
        <taxon>Rhabditida</taxon>
        <taxon>Rhabditina</taxon>
        <taxon>Rhabditomorpha</taxon>
        <taxon>Rhabditoidea</taxon>
        <taxon>Rhabditidae</taxon>
        <taxon>Peloderinae</taxon>
        <taxon>Caenorhabditis</taxon>
    </lineage>
</organism>
<dbReference type="AlphaFoldDB" id="A0AAE9JQR5"/>
<feature type="chain" id="PRO_5042083086" evidence="1">
    <location>
        <begin position="34"/>
        <end position="244"/>
    </location>
</feature>
<proteinExistence type="predicted"/>
<protein>
    <submittedName>
        <fullName evidence="2">Uncharacterized protein</fullName>
    </submittedName>
</protein>
<evidence type="ECO:0000313" key="3">
    <source>
        <dbReference type="Proteomes" id="UP000829354"/>
    </source>
</evidence>
<dbReference type="Proteomes" id="UP000829354">
    <property type="component" value="Chromosome X"/>
</dbReference>
<sequence>MHTRPDLKSTLRSDDLFFALLLSILTTPHSSTSGDADHDRCQHEVWKIKCVCCHSGSIVRCWANEKCPCFKRMLGCEESKKTDRNAHSKADLPVYLRDNLPRLGLHAQNRVDAREVYKQYHSSTEERHLLAGSVVGISNKNEHCNPKRYMMTNQRSNQDADAIVILRMKKAAWIDNEQFKSSIGTDQMDKGAIKTPSWSNQQVAPKCISNEREPDMATITLVFQQDNAPPKDKEGLQVTIKKLD</sequence>
<name>A0AAE9JQR5_CAEBR</name>
<evidence type="ECO:0000313" key="2">
    <source>
        <dbReference type="EMBL" id="UMM40360.1"/>
    </source>
</evidence>
<reference evidence="2 3" key="1">
    <citation type="submission" date="2022-04" db="EMBL/GenBank/DDBJ databases">
        <title>Chromosome-level reference genomes for two strains of Caenorhabditis briggsae: an improved platform for comparative genomics.</title>
        <authorList>
            <person name="Stevens L."/>
            <person name="Andersen E."/>
        </authorList>
    </citation>
    <scope>NUCLEOTIDE SEQUENCE [LARGE SCALE GENOMIC DNA]</scope>
    <source>
        <strain evidence="2">VX34</strain>
        <tissue evidence="2">Whole-organism</tissue>
    </source>
</reference>
<feature type="signal peptide" evidence="1">
    <location>
        <begin position="1"/>
        <end position="33"/>
    </location>
</feature>
<keyword evidence="1" id="KW-0732">Signal</keyword>